<comment type="caution">
    <text evidence="2">The sequence shown here is derived from an EMBL/GenBank/DDBJ whole genome shotgun (WGS) entry which is preliminary data.</text>
</comment>
<keyword evidence="3" id="KW-1185">Reference proteome</keyword>
<gene>
    <name evidence="2" type="ORF">HP552_33330</name>
</gene>
<evidence type="ECO:0000313" key="3">
    <source>
        <dbReference type="Proteomes" id="UP000526125"/>
    </source>
</evidence>
<organism evidence="2 3">
    <name type="scientific">Paenibacillus xylanilyticus</name>
    <dbReference type="NCBI Taxonomy" id="248903"/>
    <lineage>
        <taxon>Bacteria</taxon>
        <taxon>Bacillati</taxon>
        <taxon>Bacillota</taxon>
        <taxon>Bacilli</taxon>
        <taxon>Bacillales</taxon>
        <taxon>Paenibacillaceae</taxon>
        <taxon>Paenibacillus</taxon>
    </lineage>
</organism>
<protein>
    <submittedName>
        <fullName evidence="2">Uncharacterized protein</fullName>
    </submittedName>
</protein>
<dbReference type="Proteomes" id="UP000526125">
    <property type="component" value="Unassembled WGS sequence"/>
</dbReference>
<feature type="chain" id="PRO_5031420494" evidence="1">
    <location>
        <begin position="26"/>
        <end position="216"/>
    </location>
</feature>
<evidence type="ECO:0000256" key="1">
    <source>
        <dbReference type="SAM" id="SignalP"/>
    </source>
</evidence>
<dbReference type="EMBL" id="JABMCB010000206">
    <property type="protein sequence ID" value="NUU80074.1"/>
    <property type="molecule type" value="Genomic_DNA"/>
</dbReference>
<proteinExistence type="predicted"/>
<evidence type="ECO:0000313" key="2">
    <source>
        <dbReference type="EMBL" id="NUU80074.1"/>
    </source>
</evidence>
<reference evidence="2 3" key="1">
    <citation type="submission" date="2020-05" db="EMBL/GenBank/DDBJ databases">
        <title>Genome Sequencing of Type Strains.</title>
        <authorList>
            <person name="Lemaire J.F."/>
            <person name="Inderbitzin P."/>
            <person name="Gregorio O.A."/>
            <person name="Collins S.B."/>
            <person name="Wespe N."/>
            <person name="Knight-Connoni V."/>
        </authorList>
    </citation>
    <scope>NUCLEOTIDE SEQUENCE [LARGE SCALE GENOMIC DNA]</scope>
    <source>
        <strain evidence="2 3">LMG 21957</strain>
    </source>
</reference>
<sequence length="216" mass="23402">MKFKKSILVLLASLLLLTVPALASAAPLNRSDSDGPTIIKVSKEEAQRLRAEAGFPNDESVTGGFIVYPENSSAPEDNTVTPSEIGGNEYFVKNPKTSYRVDYNDPYLPGASGCNMTLTTSASFSKTTTITGNVSFSASMLKIITATIGASFAVGDTKTVTSTGSKTVSGCQVLKGYPRYEEKTGELWEDDQFFDDYISPYKATRLESIYFESRSM</sequence>
<accession>A0A7Y6C5T6</accession>
<dbReference type="AlphaFoldDB" id="A0A7Y6C5T6"/>
<dbReference type="RefSeq" id="WP_175399602.1">
    <property type="nucleotide sequence ID" value="NZ_JABMCB010000206.1"/>
</dbReference>
<name>A0A7Y6C5T6_9BACL</name>
<keyword evidence="1" id="KW-0732">Signal</keyword>
<feature type="signal peptide" evidence="1">
    <location>
        <begin position="1"/>
        <end position="25"/>
    </location>
</feature>